<name>A0A1A8XNW4_9PROT</name>
<dbReference type="Gene3D" id="3.40.33.10">
    <property type="entry name" value="CAP"/>
    <property type="match status" value="1"/>
</dbReference>
<dbReference type="Proteomes" id="UP000199169">
    <property type="component" value="Unassembled WGS sequence"/>
</dbReference>
<accession>A0A1A8XNW4</accession>
<evidence type="ECO:0000313" key="3">
    <source>
        <dbReference type="Proteomes" id="UP000199169"/>
    </source>
</evidence>
<protein>
    <recommendedName>
        <fullName evidence="1">SCP domain-containing protein</fullName>
    </recommendedName>
</protein>
<feature type="domain" description="SCP" evidence="1">
    <location>
        <begin position="32"/>
        <end position="146"/>
    </location>
</feature>
<dbReference type="STRING" id="1860102.ACCAA_260023"/>
<evidence type="ECO:0000313" key="2">
    <source>
        <dbReference type="EMBL" id="SBT05643.1"/>
    </source>
</evidence>
<keyword evidence="3" id="KW-1185">Reference proteome</keyword>
<proteinExistence type="predicted"/>
<dbReference type="Pfam" id="PF00188">
    <property type="entry name" value="CAP"/>
    <property type="match status" value="1"/>
</dbReference>
<dbReference type="AlphaFoldDB" id="A0A1A8XNW4"/>
<dbReference type="EMBL" id="FLQX01000101">
    <property type="protein sequence ID" value="SBT05643.1"/>
    <property type="molecule type" value="Genomic_DNA"/>
</dbReference>
<dbReference type="RefSeq" id="WP_186406687.1">
    <property type="nucleotide sequence ID" value="NZ_FLQX01000101.1"/>
</dbReference>
<dbReference type="InterPro" id="IPR014044">
    <property type="entry name" value="CAP_dom"/>
</dbReference>
<organism evidence="2 3">
    <name type="scientific">Candidatus Accumulibacter aalborgensis</name>
    <dbReference type="NCBI Taxonomy" id="1860102"/>
    <lineage>
        <taxon>Bacteria</taxon>
        <taxon>Pseudomonadati</taxon>
        <taxon>Pseudomonadota</taxon>
        <taxon>Betaproteobacteria</taxon>
        <taxon>Candidatus Accumulibacter</taxon>
    </lineage>
</organism>
<dbReference type="SUPFAM" id="SSF55797">
    <property type="entry name" value="PR-1-like"/>
    <property type="match status" value="1"/>
</dbReference>
<sequence length="180" mass="19694">MNHRIAPVTLAFFSAIAVAQDRPRSADEQLIRMVNAYRVEQGLNPVASSPSLTQVAVDHVKDLERMPPNGQCNNHSWSSAGDWTSCCYTADHAQARCMWDKPREITGGVYRGNGYEIAHHGSGVTPETALRGWQSSSGHNSVIVNNGKWADVHWKAIGAAVSEHYAVVWFGKEADPAIGR</sequence>
<dbReference type="InterPro" id="IPR035940">
    <property type="entry name" value="CAP_sf"/>
</dbReference>
<gene>
    <name evidence="2" type="ORF">ACCAA_260023</name>
</gene>
<evidence type="ECO:0000259" key="1">
    <source>
        <dbReference type="Pfam" id="PF00188"/>
    </source>
</evidence>
<reference evidence="2 3" key="1">
    <citation type="submission" date="2016-06" db="EMBL/GenBank/DDBJ databases">
        <authorList>
            <person name="Kjaerup R.B."/>
            <person name="Dalgaard T.S."/>
            <person name="Juul-Madsen H.R."/>
        </authorList>
    </citation>
    <scope>NUCLEOTIDE SEQUENCE [LARGE SCALE GENOMIC DNA]</scope>
    <source>
        <strain evidence="2">3</strain>
    </source>
</reference>